<dbReference type="GO" id="GO:0005525">
    <property type="term" value="F:GTP binding"/>
    <property type="evidence" value="ECO:0007669"/>
    <property type="project" value="InterPro"/>
</dbReference>
<dbReference type="InterPro" id="IPR000375">
    <property type="entry name" value="Dynamin_stalk"/>
</dbReference>
<dbReference type="Pfam" id="PF01031">
    <property type="entry name" value="Dynamin_M"/>
    <property type="match status" value="1"/>
</dbReference>
<accession>A0A507QPK7</accession>
<gene>
    <name evidence="5" type="ORF">MPDQ_002318</name>
</gene>
<dbReference type="Gene3D" id="3.40.50.300">
    <property type="entry name" value="P-loop containing nucleotide triphosphate hydrolases"/>
    <property type="match status" value="1"/>
</dbReference>
<evidence type="ECO:0000256" key="2">
    <source>
        <dbReference type="ARBA" id="ARBA00023134"/>
    </source>
</evidence>
<dbReference type="Proteomes" id="UP000319663">
    <property type="component" value="Unassembled WGS sequence"/>
</dbReference>
<evidence type="ECO:0000256" key="1">
    <source>
        <dbReference type="ARBA" id="ARBA00022741"/>
    </source>
</evidence>
<keyword evidence="2" id="KW-0342">GTP-binding</keyword>
<reference evidence="5 6" key="1">
    <citation type="submission" date="2019-06" db="EMBL/GenBank/DDBJ databases">
        <title>Wine fermentation using esterase from Monascus purpureus.</title>
        <authorList>
            <person name="Geng C."/>
            <person name="Zhang Y."/>
        </authorList>
    </citation>
    <scope>NUCLEOTIDE SEQUENCE [LARGE SCALE GENOMIC DNA]</scope>
    <source>
        <strain evidence="5">HQ1</strain>
    </source>
</reference>
<dbReference type="GO" id="GO:0000266">
    <property type="term" value="P:mitochondrial fission"/>
    <property type="evidence" value="ECO:0007669"/>
    <property type="project" value="TreeGrafter"/>
</dbReference>
<dbReference type="GO" id="GO:0048312">
    <property type="term" value="P:intracellular distribution of mitochondria"/>
    <property type="evidence" value="ECO:0007669"/>
    <property type="project" value="TreeGrafter"/>
</dbReference>
<dbReference type="GO" id="GO:0016020">
    <property type="term" value="C:membrane"/>
    <property type="evidence" value="ECO:0007669"/>
    <property type="project" value="TreeGrafter"/>
</dbReference>
<dbReference type="PROSITE" id="PS51718">
    <property type="entry name" value="G_DYNAMIN_2"/>
    <property type="match status" value="1"/>
</dbReference>
<protein>
    <recommendedName>
        <fullName evidence="7">GED domain-containing protein</fullName>
    </recommendedName>
</protein>
<dbReference type="PANTHER" id="PTHR11566:SF215">
    <property type="entry name" value="DYNAMIN GTPASE"/>
    <property type="match status" value="1"/>
</dbReference>
<dbReference type="PROSITE" id="PS51388">
    <property type="entry name" value="GED"/>
    <property type="match status" value="1"/>
</dbReference>
<dbReference type="InterPro" id="IPR001401">
    <property type="entry name" value="Dynamin_GTPase"/>
</dbReference>
<name>A0A507QPK7_MONPU</name>
<sequence length="716" mass="81163">MTKAQGRSGSPSLSNPVLLEKIDKLFACNVGEYIDLPQLVVVGDQSSGKSSVLEGLTKLPFPRDSGLCTRFATQIIFRRAVDSDVRRIVASVIPAPDANDDRASKLRAWKGEDLQDLVAASFSRMMVEIHELMGLSNPKDTSTTVKPTFSKDVFRLEISGPNEDHLSVIDVPGIFKNTTSGLTSKADIQMVREMILGYMKNPRSIMLTVVPANVDIATQEIIEMARDLDPEGERTLGVLTKPDLIDKGAEQKTIQIVQSNGLSMKLGWILVRNLGQQELLDGADRDLEEEAFRHKHPWNSLDPSKFGIKALKIRLQEIVTENVRRAFPLVRAEVTKRLRASRKAIEALGPERVTAEQQASYLLDVISSFQEATMQALGSNYGANNIFDDNQDLRLATVVVNRDIAFAEDLERWGHEYSFDANDPVKPVYSSEDESDEEYEEWTSTRKKEGISELEDILHDPSGISQRLRTDTLEWIKNSYLNSRGFEIGTFNVSLLATIMKKQSQKWEPFALGYISDVIVMVHDFITKVLKLSCHDDRVCRNLLSFLMDNLVEKYKKASEQVEFLLHIERTGMLKTLNHYFNDNLEKCRQDRLRSAIAKKTINTESGAEAIYTKDIVYQHPMSNDEYTAQDIHDILKSYYKVARKRFVDNVCMQAADYYLVRGPATPMKLFSPSMVNKLTEEQLEEIAGEEFTVHRRRLQLKKEIQDLEAGRKILL</sequence>
<dbReference type="FunFam" id="3.40.50.300:FF:001425">
    <property type="entry name" value="Dynamin GTPase, putative"/>
    <property type="match status" value="1"/>
</dbReference>
<dbReference type="PANTHER" id="PTHR11566">
    <property type="entry name" value="DYNAMIN"/>
    <property type="match status" value="1"/>
</dbReference>
<proteinExistence type="predicted"/>
<dbReference type="GO" id="GO:0008017">
    <property type="term" value="F:microtubule binding"/>
    <property type="evidence" value="ECO:0007669"/>
    <property type="project" value="TreeGrafter"/>
</dbReference>
<organism evidence="5 6">
    <name type="scientific">Monascus purpureus</name>
    <name type="common">Red mold</name>
    <name type="synonym">Monascus anka</name>
    <dbReference type="NCBI Taxonomy" id="5098"/>
    <lineage>
        <taxon>Eukaryota</taxon>
        <taxon>Fungi</taxon>
        <taxon>Dikarya</taxon>
        <taxon>Ascomycota</taxon>
        <taxon>Pezizomycotina</taxon>
        <taxon>Eurotiomycetes</taxon>
        <taxon>Eurotiomycetidae</taxon>
        <taxon>Eurotiales</taxon>
        <taxon>Aspergillaceae</taxon>
        <taxon>Monascus</taxon>
    </lineage>
</organism>
<feature type="domain" description="Dynamin-type G" evidence="4">
    <location>
        <begin position="33"/>
        <end position="328"/>
    </location>
</feature>
<evidence type="ECO:0008006" key="7">
    <source>
        <dbReference type="Google" id="ProtNLM"/>
    </source>
</evidence>
<dbReference type="GO" id="GO:0006897">
    <property type="term" value="P:endocytosis"/>
    <property type="evidence" value="ECO:0007669"/>
    <property type="project" value="TreeGrafter"/>
</dbReference>
<dbReference type="STRING" id="5098.A0A507QPK7"/>
<dbReference type="Gene3D" id="1.20.120.1240">
    <property type="entry name" value="Dynamin, middle domain"/>
    <property type="match status" value="1"/>
</dbReference>
<evidence type="ECO:0000259" key="4">
    <source>
        <dbReference type="PROSITE" id="PS51718"/>
    </source>
</evidence>
<dbReference type="PRINTS" id="PR00195">
    <property type="entry name" value="DYNAMIN"/>
</dbReference>
<dbReference type="SMART" id="SM00053">
    <property type="entry name" value="DYNc"/>
    <property type="match status" value="1"/>
</dbReference>
<dbReference type="AlphaFoldDB" id="A0A507QPK7"/>
<dbReference type="GO" id="GO:0005874">
    <property type="term" value="C:microtubule"/>
    <property type="evidence" value="ECO:0007669"/>
    <property type="project" value="TreeGrafter"/>
</dbReference>
<dbReference type="GO" id="GO:0005739">
    <property type="term" value="C:mitochondrion"/>
    <property type="evidence" value="ECO:0007669"/>
    <property type="project" value="TreeGrafter"/>
</dbReference>
<dbReference type="GO" id="GO:0003924">
    <property type="term" value="F:GTPase activity"/>
    <property type="evidence" value="ECO:0007669"/>
    <property type="project" value="InterPro"/>
</dbReference>
<dbReference type="SUPFAM" id="SSF52540">
    <property type="entry name" value="P-loop containing nucleoside triphosphate hydrolases"/>
    <property type="match status" value="1"/>
</dbReference>
<dbReference type="CDD" id="cd08771">
    <property type="entry name" value="DLP_1"/>
    <property type="match status" value="1"/>
</dbReference>
<comment type="caution">
    <text evidence="5">The sequence shown here is derived from an EMBL/GenBank/DDBJ whole genome shotgun (WGS) entry which is preliminary data.</text>
</comment>
<dbReference type="GO" id="GO:0016559">
    <property type="term" value="P:peroxisome fission"/>
    <property type="evidence" value="ECO:0007669"/>
    <property type="project" value="TreeGrafter"/>
</dbReference>
<dbReference type="InterPro" id="IPR022812">
    <property type="entry name" value="Dynamin"/>
</dbReference>
<keyword evidence="1" id="KW-0547">Nucleotide-binding</keyword>
<dbReference type="InterPro" id="IPR045063">
    <property type="entry name" value="Dynamin_N"/>
</dbReference>
<dbReference type="InterPro" id="IPR027417">
    <property type="entry name" value="P-loop_NTPase"/>
</dbReference>
<feature type="domain" description="GED" evidence="3">
    <location>
        <begin position="629"/>
        <end position="716"/>
    </location>
</feature>
<dbReference type="InterPro" id="IPR030381">
    <property type="entry name" value="G_DYNAMIN_dom"/>
</dbReference>
<dbReference type="EMBL" id="VIFY01000170">
    <property type="protein sequence ID" value="TQB69135.1"/>
    <property type="molecule type" value="Genomic_DNA"/>
</dbReference>
<dbReference type="InterPro" id="IPR020850">
    <property type="entry name" value="GED_dom"/>
</dbReference>
<dbReference type="Pfam" id="PF00350">
    <property type="entry name" value="Dynamin_N"/>
    <property type="match status" value="1"/>
</dbReference>
<evidence type="ECO:0000313" key="5">
    <source>
        <dbReference type="EMBL" id="TQB69135.1"/>
    </source>
</evidence>
<keyword evidence="6" id="KW-1185">Reference proteome</keyword>
<evidence type="ECO:0000313" key="6">
    <source>
        <dbReference type="Proteomes" id="UP000319663"/>
    </source>
</evidence>
<evidence type="ECO:0000259" key="3">
    <source>
        <dbReference type="PROSITE" id="PS51388"/>
    </source>
</evidence>